<dbReference type="SMART" id="SM00220">
    <property type="entry name" value="S_TKc"/>
    <property type="match status" value="1"/>
</dbReference>
<organism evidence="8 9">
    <name type="scientific">Telmatocola sphagniphila</name>
    <dbReference type="NCBI Taxonomy" id="1123043"/>
    <lineage>
        <taxon>Bacteria</taxon>
        <taxon>Pseudomonadati</taxon>
        <taxon>Planctomycetota</taxon>
        <taxon>Planctomycetia</taxon>
        <taxon>Gemmatales</taxon>
        <taxon>Gemmataceae</taxon>
    </lineage>
</organism>
<dbReference type="PROSITE" id="PS51085">
    <property type="entry name" value="2FE2S_FER_2"/>
    <property type="match status" value="1"/>
</dbReference>
<evidence type="ECO:0000313" key="9">
    <source>
        <dbReference type="Proteomes" id="UP000676194"/>
    </source>
</evidence>
<evidence type="ECO:0000256" key="3">
    <source>
        <dbReference type="ARBA" id="ARBA00022777"/>
    </source>
</evidence>
<dbReference type="Gene3D" id="1.10.510.10">
    <property type="entry name" value="Transferase(Phosphotransferase) domain 1"/>
    <property type="match status" value="1"/>
</dbReference>
<evidence type="ECO:0000256" key="5">
    <source>
        <dbReference type="PROSITE-ProRule" id="PRU10141"/>
    </source>
</evidence>
<dbReference type="PANTHER" id="PTHR43289">
    <property type="entry name" value="MITOGEN-ACTIVATED PROTEIN KINASE KINASE KINASE 20-RELATED"/>
    <property type="match status" value="1"/>
</dbReference>
<name>A0A8E6EW13_9BACT</name>
<dbReference type="PANTHER" id="PTHR43289:SF6">
    <property type="entry name" value="SERINE_THREONINE-PROTEIN KINASE NEKL-3"/>
    <property type="match status" value="1"/>
</dbReference>
<reference evidence="8" key="1">
    <citation type="submission" date="2021-05" db="EMBL/GenBank/DDBJ databases">
        <title>Complete genome sequence of the cellulolytic planctomycete Telmatocola sphagniphila SP2T and characterization of the first cellulase from planctomycetes.</title>
        <authorList>
            <person name="Rakitin A.L."/>
            <person name="Beletsky A.V."/>
            <person name="Naumoff D.G."/>
            <person name="Kulichevskaya I.S."/>
            <person name="Mardanov A.V."/>
            <person name="Ravin N.V."/>
            <person name="Dedysh S.N."/>
        </authorList>
    </citation>
    <scope>NUCLEOTIDE SEQUENCE</scope>
    <source>
        <strain evidence="8">SP2T</strain>
    </source>
</reference>
<keyword evidence="4 5" id="KW-0067">ATP-binding</keyword>
<dbReference type="SUPFAM" id="SSF54292">
    <property type="entry name" value="2Fe-2S ferredoxin-like"/>
    <property type="match status" value="1"/>
</dbReference>
<dbReference type="Proteomes" id="UP000676194">
    <property type="component" value="Chromosome"/>
</dbReference>
<dbReference type="Pfam" id="PF00111">
    <property type="entry name" value="Fer2"/>
    <property type="match status" value="1"/>
</dbReference>
<evidence type="ECO:0000313" key="8">
    <source>
        <dbReference type="EMBL" id="QVL33322.1"/>
    </source>
</evidence>
<dbReference type="RefSeq" id="WP_213498212.1">
    <property type="nucleotide sequence ID" value="NZ_CP074694.1"/>
</dbReference>
<protein>
    <submittedName>
        <fullName evidence="8">Protein kinase</fullName>
    </submittedName>
</protein>
<evidence type="ECO:0000256" key="4">
    <source>
        <dbReference type="ARBA" id="ARBA00022840"/>
    </source>
</evidence>
<feature type="domain" description="Protein kinase" evidence="6">
    <location>
        <begin position="236"/>
        <end position="498"/>
    </location>
</feature>
<dbReference type="PROSITE" id="PS00107">
    <property type="entry name" value="PROTEIN_KINASE_ATP"/>
    <property type="match status" value="1"/>
</dbReference>
<evidence type="ECO:0000259" key="7">
    <source>
        <dbReference type="PROSITE" id="PS51085"/>
    </source>
</evidence>
<dbReference type="PROSITE" id="PS00108">
    <property type="entry name" value="PROTEIN_KINASE_ST"/>
    <property type="match status" value="1"/>
</dbReference>
<dbReference type="InterPro" id="IPR012675">
    <property type="entry name" value="Beta-grasp_dom_sf"/>
</dbReference>
<keyword evidence="3 8" id="KW-0418">Kinase</keyword>
<keyword evidence="1" id="KW-0808">Transferase</keyword>
<gene>
    <name evidence="8" type="ORF">KIH39_05250</name>
</gene>
<dbReference type="GO" id="GO:0004674">
    <property type="term" value="F:protein serine/threonine kinase activity"/>
    <property type="evidence" value="ECO:0007669"/>
    <property type="project" value="TreeGrafter"/>
</dbReference>
<dbReference type="Gene3D" id="3.10.20.30">
    <property type="match status" value="1"/>
</dbReference>
<dbReference type="Gene3D" id="3.30.200.20">
    <property type="entry name" value="Phosphorylase Kinase, domain 1"/>
    <property type="match status" value="1"/>
</dbReference>
<proteinExistence type="predicted"/>
<dbReference type="InterPro" id="IPR011009">
    <property type="entry name" value="Kinase-like_dom_sf"/>
</dbReference>
<dbReference type="GO" id="GO:0051536">
    <property type="term" value="F:iron-sulfur cluster binding"/>
    <property type="evidence" value="ECO:0007669"/>
    <property type="project" value="InterPro"/>
</dbReference>
<dbReference type="AlphaFoldDB" id="A0A8E6EW13"/>
<dbReference type="EMBL" id="CP074694">
    <property type="protein sequence ID" value="QVL33322.1"/>
    <property type="molecule type" value="Genomic_DNA"/>
</dbReference>
<dbReference type="Pfam" id="PF00069">
    <property type="entry name" value="Pkinase"/>
    <property type="match status" value="1"/>
</dbReference>
<dbReference type="PROSITE" id="PS50011">
    <property type="entry name" value="PROTEIN_KINASE_DOM"/>
    <property type="match status" value="1"/>
</dbReference>
<dbReference type="InterPro" id="IPR008271">
    <property type="entry name" value="Ser/Thr_kinase_AS"/>
</dbReference>
<dbReference type="CDD" id="cd14014">
    <property type="entry name" value="STKc_PknB_like"/>
    <property type="match status" value="1"/>
</dbReference>
<dbReference type="CDD" id="cd00207">
    <property type="entry name" value="fer2"/>
    <property type="match status" value="1"/>
</dbReference>
<dbReference type="InterPro" id="IPR036010">
    <property type="entry name" value="2Fe-2S_ferredoxin-like_sf"/>
</dbReference>
<evidence type="ECO:0000256" key="1">
    <source>
        <dbReference type="ARBA" id="ARBA00022679"/>
    </source>
</evidence>
<dbReference type="InterPro" id="IPR001041">
    <property type="entry name" value="2Fe-2S_ferredoxin-type"/>
</dbReference>
<dbReference type="KEGG" id="tsph:KIH39_05250"/>
<feature type="domain" description="2Fe-2S ferredoxin-type" evidence="7">
    <location>
        <begin position="2"/>
        <end position="98"/>
    </location>
</feature>
<evidence type="ECO:0000259" key="6">
    <source>
        <dbReference type="PROSITE" id="PS50011"/>
    </source>
</evidence>
<keyword evidence="2 5" id="KW-0547">Nucleotide-binding</keyword>
<evidence type="ECO:0000256" key="2">
    <source>
        <dbReference type="ARBA" id="ARBA00022741"/>
    </source>
</evidence>
<keyword evidence="9" id="KW-1185">Reference proteome</keyword>
<dbReference type="InterPro" id="IPR017441">
    <property type="entry name" value="Protein_kinase_ATP_BS"/>
</dbReference>
<dbReference type="InterPro" id="IPR000719">
    <property type="entry name" value="Prot_kinase_dom"/>
</dbReference>
<feature type="binding site" evidence="5">
    <location>
        <position position="265"/>
    </location>
    <ligand>
        <name>ATP</name>
        <dbReference type="ChEBI" id="CHEBI:30616"/>
    </ligand>
</feature>
<dbReference type="SUPFAM" id="SSF56112">
    <property type="entry name" value="Protein kinase-like (PK-like)"/>
    <property type="match status" value="1"/>
</dbReference>
<accession>A0A8E6EW13</accession>
<dbReference type="GO" id="GO:0005524">
    <property type="term" value="F:ATP binding"/>
    <property type="evidence" value="ECO:0007669"/>
    <property type="project" value="UniProtKB-UniRule"/>
</dbReference>
<sequence>MKRIKLQPLGEDLVMQTGTTVLSTLLAKQLNVKMSCGGRGLCATCRVTVEKGGDSLSPMENREKKTLSLVQGSTPSCRLACQSRIYGDGVVVQLPKGMYIEKAEDLLSLLGTRAPENILHPIFGNVLIPKDKIITRTLFEQTKLLEKEVERVRNAKTGGGDSESQLNSSTIGNGRFLATGSGIAPASMQDTFSSTVLRATSINPIKTKPSYLSPNIPLPPSTNPRKLEPGVQIGKFLLIEQIGRGASGLVFRASNLKLKSMVALKFLHPDAQHDREARIERFRNEAHLLAQINHPNIVRVLDFEDNPILPFVVMEYVEGLSGLDLLKQNRVLPVDRASNIVLQAAKGLQAAHKLGIIHRDVKPGNLLVSRDDTTRILDLGLALKIEGDGENPSASGEGTAAYMPPEQLIDGSQIDHRSDIYSLGVTFYHLITGKLPYTAASRKEMFMEHMSSNPPKPSKVRPEIPNDLSNFILEMMHMDLENRPQSYDSVIERLTEYATDNQLVTA</sequence>